<evidence type="ECO:0000256" key="2">
    <source>
        <dbReference type="ARBA" id="ARBA00022840"/>
    </source>
</evidence>
<dbReference type="GO" id="GO:0051301">
    <property type="term" value="P:cell division"/>
    <property type="evidence" value="ECO:0007669"/>
    <property type="project" value="UniProtKB-KW"/>
</dbReference>
<dbReference type="GO" id="GO:0005524">
    <property type="term" value="F:ATP binding"/>
    <property type="evidence" value="ECO:0007669"/>
    <property type="project" value="UniProtKB-UniRule"/>
</dbReference>
<dbReference type="AlphaFoldDB" id="A0AAC8YHY2"/>
<accession>A0AAC8YHY2</accession>
<keyword evidence="1 3" id="KW-0547">Nucleotide-binding</keyword>
<dbReference type="EMBL" id="CP014352">
    <property type="protein sequence ID" value="AMS06890.1"/>
    <property type="molecule type" value="Genomic_DNA"/>
</dbReference>
<evidence type="ECO:0000313" key="5">
    <source>
        <dbReference type="EMBL" id="AMS06890.1"/>
    </source>
</evidence>
<feature type="domain" description="FtsK" evidence="4">
    <location>
        <begin position="223"/>
        <end position="412"/>
    </location>
</feature>
<proteinExistence type="predicted"/>
<dbReference type="GO" id="GO:0003677">
    <property type="term" value="F:DNA binding"/>
    <property type="evidence" value="ECO:0007669"/>
    <property type="project" value="InterPro"/>
</dbReference>
<protein>
    <submittedName>
        <fullName evidence="5">Cell division protein FtsK</fullName>
    </submittedName>
</protein>
<keyword evidence="5" id="KW-0131">Cell cycle</keyword>
<gene>
    <name evidence="5" type="ORF">AXH35_00130</name>
</gene>
<dbReference type="Gene3D" id="3.40.50.300">
    <property type="entry name" value="P-loop containing nucleotide triphosphate hydrolases"/>
    <property type="match status" value="1"/>
</dbReference>
<dbReference type="Proteomes" id="UP000075221">
    <property type="component" value="Chromosome"/>
</dbReference>
<keyword evidence="2 3" id="KW-0067">ATP-binding</keyword>
<keyword evidence="5" id="KW-0132">Cell division</keyword>
<organism evidence="5 6">
    <name type="scientific">Acidipropionibacterium acidipropionici</name>
    <dbReference type="NCBI Taxonomy" id="1748"/>
    <lineage>
        <taxon>Bacteria</taxon>
        <taxon>Bacillati</taxon>
        <taxon>Actinomycetota</taxon>
        <taxon>Actinomycetes</taxon>
        <taxon>Propionibacteriales</taxon>
        <taxon>Propionibacteriaceae</taxon>
        <taxon>Acidipropionibacterium</taxon>
    </lineage>
</organism>
<dbReference type="PANTHER" id="PTHR22683:SF41">
    <property type="entry name" value="DNA TRANSLOCASE FTSK"/>
    <property type="match status" value="1"/>
</dbReference>
<dbReference type="InterPro" id="IPR050206">
    <property type="entry name" value="FtsK/SpoIIIE/SftA"/>
</dbReference>
<evidence type="ECO:0000256" key="1">
    <source>
        <dbReference type="ARBA" id="ARBA00022741"/>
    </source>
</evidence>
<reference evidence="5 6" key="1">
    <citation type="submission" date="2016-02" db="EMBL/GenBank/DDBJ databases">
        <title>Complete Genome Sequence of Propionibacterium acidipropionici ATCC 55737.</title>
        <authorList>
            <person name="Luna Flores C.H."/>
            <person name="Nielsen L.K."/>
            <person name="Marcellin E."/>
        </authorList>
    </citation>
    <scope>NUCLEOTIDE SEQUENCE [LARGE SCALE GENOMIC DNA]</scope>
    <source>
        <strain evidence="5 6">ATCC 55737</strain>
    </source>
</reference>
<dbReference type="PROSITE" id="PS50901">
    <property type="entry name" value="FTSK"/>
    <property type="match status" value="1"/>
</dbReference>
<evidence type="ECO:0000313" key="6">
    <source>
        <dbReference type="Proteomes" id="UP000075221"/>
    </source>
</evidence>
<evidence type="ECO:0000256" key="3">
    <source>
        <dbReference type="PROSITE-ProRule" id="PRU00289"/>
    </source>
</evidence>
<evidence type="ECO:0000259" key="4">
    <source>
        <dbReference type="PROSITE" id="PS50901"/>
    </source>
</evidence>
<dbReference type="InterPro" id="IPR002543">
    <property type="entry name" value="FtsK_dom"/>
</dbReference>
<feature type="binding site" evidence="3">
    <location>
        <begin position="243"/>
        <end position="250"/>
    </location>
    <ligand>
        <name>ATP</name>
        <dbReference type="ChEBI" id="CHEBI:30616"/>
    </ligand>
</feature>
<dbReference type="PANTHER" id="PTHR22683">
    <property type="entry name" value="SPORULATION PROTEIN RELATED"/>
    <property type="match status" value="1"/>
</dbReference>
<sequence length="612" mass="68284">MAAALAVAQVRHDRTTNRRTELSNTARIKIQETLKITVTQTVKWRRDRPERILLKVPPAAMVGEAAQLAISQAVSRAWDDHFTVTAARITSGRIVLHRSEPETEKKPTDLDRIKDRSRTVAEQVLGRDARVDQYHTGDDGQTLDSFTIHHGHGAKLASKSVQLKATRIISSMLPGAWRTAFDLEHDTITVSRRPPLPTMVPRPVAMPAPGTPEWDLIPQAVDEDGIVCSWDISGVMAHQLKAGRTRTGKTVSLLGDAVEGARRGYRIFVLDPKRTEFLGLRTWPNVQLVATKVPDQVALVHYLWSLMEERYRRIEEEGASEADFERIMVLVDEYRQFYGNAKSWWTSVKASGMPAQCPVFDWIGSLLRMAGACRIHVILGTQRPDADVVGGEIRDNFSSRAALGPLSPEGARMMFDSEQIGTNIPLGRRGRGTWVGLDGAPKEVQYYYTPDPRKALSPEDRALLDQLRPDTITWPRQTITWPGDDQLDTIADDFPKRPSDDWLRIIGSDLTDSTTQDRNTDEDLHAELSNQDPEATLAEDLDQAYTPPEWIDPTALEPGMILLLDQTWVTITEAATDPIDADQTLIDYTSPDGQDATISIGAAETITIRRLT</sequence>
<name>A0AAC8YHY2_9ACTN</name>
<dbReference type="InterPro" id="IPR027417">
    <property type="entry name" value="P-loop_NTPase"/>
</dbReference>
<dbReference type="SUPFAM" id="SSF52540">
    <property type="entry name" value="P-loop containing nucleoside triphosphate hydrolases"/>
    <property type="match status" value="1"/>
</dbReference>